<dbReference type="EMBL" id="CAICTM010000337">
    <property type="protein sequence ID" value="CAB9508218.1"/>
    <property type="molecule type" value="Genomic_DNA"/>
</dbReference>
<gene>
    <name evidence="2" type="ORF">SEMRO_338_G120790.1</name>
</gene>
<evidence type="ECO:0000256" key="1">
    <source>
        <dbReference type="SAM" id="Phobius"/>
    </source>
</evidence>
<evidence type="ECO:0000313" key="2">
    <source>
        <dbReference type="EMBL" id="CAB9508218.1"/>
    </source>
</evidence>
<feature type="transmembrane region" description="Helical" evidence="1">
    <location>
        <begin position="100"/>
        <end position="123"/>
    </location>
</feature>
<accession>A0A9N8DSG4</accession>
<dbReference type="Proteomes" id="UP001153069">
    <property type="component" value="Unassembled WGS sequence"/>
</dbReference>
<feature type="transmembrane region" description="Helical" evidence="1">
    <location>
        <begin position="207"/>
        <end position="225"/>
    </location>
</feature>
<keyword evidence="1" id="KW-0472">Membrane</keyword>
<keyword evidence="1" id="KW-0812">Transmembrane</keyword>
<comment type="caution">
    <text evidence="2">The sequence shown here is derived from an EMBL/GenBank/DDBJ whole genome shotgun (WGS) entry which is preliminary data.</text>
</comment>
<keyword evidence="1" id="KW-1133">Transmembrane helix</keyword>
<feature type="transmembrane region" description="Helical" evidence="1">
    <location>
        <begin position="65"/>
        <end position="88"/>
    </location>
</feature>
<sequence length="293" mass="31778">MEAMMSEAGTSIPSSWLERHDARADLRTILILLSLDATVMTAYVRKGLSPHMATYYGRLKIQAHILAGTSLILVGLVAVLGSSALLAVDTTMDSLKKFRAAVHVCQVSFGLLVVIAGVSSILLARHTSGHPGFNMCGYTLYALLWIYTGMHVLSDSFSLVQDDGMNDEVSAGHPVYESWVIGHAFLFCRIFTILLKPLEDVLGGKKMVYSVGTSIATLVPILLVFDWQEGTVIWAVSICACLVAQKMGLGVWHARSSKKGGLKREVALSEFARGEHHVATSLVKAVVSRKLSF</sequence>
<feature type="transmembrane region" description="Helical" evidence="1">
    <location>
        <begin position="231"/>
        <end position="254"/>
    </location>
</feature>
<reference evidence="2" key="1">
    <citation type="submission" date="2020-06" db="EMBL/GenBank/DDBJ databases">
        <authorList>
            <consortium name="Plant Systems Biology data submission"/>
        </authorList>
    </citation>
    <scope>NUCLEOTIDE SEQUENCE</scope>
    <source>
        <strain evidence="2">D6</strain>
    </source>
</reference>
<evidence type="ECO:0000313" key="3">
    <source>
        <dbReference type="Proteomes" id="UP001153069"/>
    </source>
</evidence>
<dbReference type="AlphaFoldDB" id="A0A9N8DSG4"/>
<protein>
    <submittedName>
        <fullName evidence="2">Uncharacterized protein</fullName>
    </submittedName>
</protein>
<feature type="transmembrane region" description="Helical" evidence="1">
    <location>
        <begin position="174"/>
        <end position="195"/>
    </location>
</feature>
<proteinExistence type="predicted"/>
<keyword evidence="3" id="KW-1185">Reference proteome</keyword>
<name>A0A9N8DSG4_9STRA</name>
<organism evidence="2 3">
    <name type="scientific">Seminavis robusta</name>
    <dbReference type="NCBI Taxonomy" id="568900"/>
    <lineage>
        <taxon>Eukaryota</taxon>
        <taxon>Sar</taxon>
        <taxon>Stramenopiles</taxon>
        <taxon>Ochrophyta</taxon>
        <taxon>Bacillariophyta</taxon>
        <taxon>Bacillariophyceae</taxon>
        <taxon>Bacillariophycidae</taxon>
        <taxon>Naviculales</taxon>
        <taxon>Naviculaceae</taxon>
        <taxon>Seminavis</taxon>
    </lineage>
</organism>
<feature type="transmembrane region" description="Helical" evidence="1">
    <location>
        <begin position="135"/>
        <end position="154"/>
    </location>
</feature>